<proteinExistence type="predicted"/>
<protein>
    <submittedName>
        <fullName evidence="1">YbbR-like domain-containing protein</fullName>
    </submittedName>
</protein>
<reference evidence="1 2" key="1">
    <citation type="submission" date="2019-05" db="EMBL/GenBank/DDBJ databases">
        <title>Tamlana fucoidanivorans sp. nov., isolated from the surface of algae collected from Fujian province in China.</title>
        <authorList>
            <person name="Li J."/>
        </authorList>
    </citation>
    <scope>NUCLEOTIDE SEQUENCE [LARGE SCALE GENOMIC DNA]</scope>
    <source>
        <strain evidence="1 2">CW2-9</strain>
    </source>
</reference>
<dbReference type="AlphaFoldDB" id="A0A5C4SHN7"/>
<dbReference type="OrthoDB" id="1150187at2"/>
<sequence length="318" mass="36185">MKQLRSLLIASIKNRKINVFLLFFVLAFVILIFTKLSKEYTNTIPFAIQKMHVPQEYVILNDTAKVNITLKTHGFKWLSYYFSKPKIKVDFKKDVYKEGSFFVYSKSKAYLNNTQFDKAVELLNINPEKLTFKFDVNQVKKLPVKINTQIAFSPGYDKASNMVSEPDSIVIIGPKALVSSFSFLETEPLVLKDVRSHISQPVAINLPQNQPDLKFSHKKVVIKAGVEKFTEGAVKVPVTLINVPNGVKVKYFPKDISVSYYVSLSNFKSVTNKSFKVVGDFNNAKGDQAFLKLEVVEIPKTVRNVKLSQKQIEFIIVK</sequence>
<dbReference type="Proteomes" id="UP000308713">
    <property type="component" value="Unassembled WGS sequence"/>
</dbReference>
<keyword evidence="2" id="KW-1185">Reference proteome</keyword>
<accession>A0A5C4SHN7</accession>
<name>A0A5C4SHN7_9FLAO</name>
<gene>
    <name evidence="1" type="ORF">FGF67_12080</name>
</gene>
<organism evidence="1 2">
    <name type="scientific">Allotamlana fucoidanivorans</name>
    <dbReference type="NCBI Taxonomy" id="2583814"/>
    <lineage>
        <taxon>Bacteria</taxon>
        <taxon>Pseudomonadati</taxon>
        <taxon>Bacteroidota</taxon>
        <taxon>Flavobacteriia</taxon>
        <taxon>Flavobacteriales</taxon>
        <taxon>Flavobacteriaceae</taxon>
        <taxon>Allotamlana</taxon>
    </lineage>
</organism>
<dbReference type="EMBL" id="VDCS01000011">
    <property type="protein sequence ID" value="TNJ43207.1"/>
    <property type="molecule type" value="Genomic_DNA"/>
</dbReference>
<comment type="caution">
    <text evidence="1">The sequence shown here is derived from an EMBL/GenBank/DDBJ whole genome shotgun (WGS) entry which is preliminary data.</text>
</comment>
<dbReference type="InterPro" id="IPR012505">
    <property type="entry name" value="YbbR"/>
</dbReference>
<dbReference type="Gene3D" id="2.170.120.30">
    <property type="match status" value="1"/>
</dbReference>
<evidence type="ECO:0000313" key="2">
    <source>
        <dbReference type="Proteomes" id="UP000308713"/>
    </source>
</evidence>
<evidence type="ECO:0000313" key="1">
    <source>
        <dbReference type="EMBL" id="TNJ43207.1"/>
    </source>
</evidence>
<dbReference type="Pfam" id="PF07949">
    <property type="entry name" value="YbbR"/>
    <property type="match status" value="1"/>
</dbReference>